<dbReference type="Gene3D" id="1.10.1380.10">
    <property type="entry name" value="Neutral endopeptidase , domain2"/>
    <property type="match status" value="1"/>
</dbReference>
<dbReference type="GO" id="GO:0004222">
    <property type="term" value="F:metalloendopeptidase activity"/>
    <property type="evidence" value="ECO:0007669"/>
    <property type="project" value="InterPro"/>
</dbReference>
<feature type="non-terminal residue" evidence="3">
    <location>
        <position position="1"/>
    </location>
</feature>
<dbReference type="InterPro" id="IPR008753">
    <property type="entry name" value="Peptidase_M13_N"/>
</dbReference>
<sequence>PRSDRHGYTRGSRKASWLHDRTARTLFAGRCGSRYRLEGSAQLRWRLRAACRPTSHTLLPHLLYQAVGELRRRTLAPIDKKVDGSFRISVMEVDNLSRLSADIASGAIASRTVNNYIYINFLNHYSFPAPSSNKKSTLLSKYRHHKRPINRRIRRDPRIDQIDVFNANEQSCVYAITSNLPWASSRLYVEANYPDEQSKISVREQTDSIIRSILVAFRAQIDLLDWMSPASKKGAYQKMDNL</sequence>
<organism evidence="3 4">
    <name type="scientific">Pristionchus fissidentatus</name>
    <dbReference type="NCBI Taxonomy" id="1538716"/>
    <lineage>
        <taxon>Eukaryota</taxon>
        <taxon>Metazoa</taxon>
        <taxon>Ecdysozoa</taxon>
        <taxon>Nematoda</taxon>
        <taxon>Chromadorea</taxon>
        <taxon>Rhabditida</taxon>
        <taxon>Rhabditina</taxon>
        <taxon>Diplogasteromorpha</taxon>
        <taxon>Diplogasteroidea</taxon>
        <taxon>Neodiplogasteridae</taxon>
        <taxon>Pristionchus</taxon>
    </lineage>
</organism>
<dbReference type="EMBL" id="BTSY01000003">
    <property type="protein sequence ID" value="GMT17098.1"/>
    <property type="molecule type" value="Genomic_DNA"/>
</dbReference>
<keyword evidence="4" id="KW-1185">Reference proteome</keyword>
<evidence type="ECO:0000259" key="2">
    <source>
        <dbReference type="Pfam" id="PF05649"/>
    </source>
</evidence>
<dbReference type="GO" id="GO:0016485">
    <property type="term" value="P:protein processing"/>
    <property type="evidence" value="ECO:0007669"/>
    <property type="project" value="TreeGrafter"/>
</dbReference>
<name>A0AAV5VFR9_9BILA</name>
<gene>
    <name evidence="3" type="ORF">PFISCL1PPCAC_8395</name>
</gene>
<dbReference type="PANTHER" id="PTHR11733:SF240">
    <property type="entry name" value="GH14155P-RELATED"/>
    <property type="match status" value="1"/>
</dbReference>
<evidence type="ECO:0000256" key="1">
    <source>
        <dbReference type="ARBA" id="ARBA00007357"/>
    </source>
</evidence>
<reference evidence="3" key="1">
    <citation type="submission" date="2023-10" db="EMBL/GenBank/DDBJ databases">
        <title>Genome assembly of Pristionchus species.</title>
        <authorList>
            <person name="Yoshida K."/>
            <person name="Sommer R.J."/>
        </authorList>
    </citation>
    <scope>NUCLEOTIDE SEQUENCE</scope>
    <source>
        <strain evidence="3">RS5133</strain>
    </source>
</reference>
<dbReference type="InterPro" id="IPR042089">
    <property type="entry name" value="Peptidase_M13_dom_2"/>
</dbReference>
<accession>A0AAV5VFR9</accession>
<feature type="domain" description="Peptidase M13 N-terminal" evidence="2">
    <location>
        <begin position="85"/>
        <end position="242"/>
    </location>
</feature>
<protein>
    <recommendedName>
        <fullName evidence="2">Peptidase M13 N-terminal domain-containing protein</fullName>
    </recommendedName>
</protein>
<feature type="non-terminal residue" evidence="3">
    <location>
        <position position="242"/>
    </location>
</feature>
<dbReference type="Pfam" id="PF05649">
    <property type="entry name" value="Peptidase_M13_N"/>
    <property type="match status" value="1"/>
</dbReference>
<dbReference type="AlphaFoldDB" id="A0AAV5VFR9"/>
<comment type="caution">
    <text evidence="3">The sequence shown here is derived from an EMBL/GenBank/DDBJ whole genome shotgun (WGS) entry which is preliminary data.</text>
</comment>
<dbReference type="GO" id="GO:0005886">
    <property type="term" value="C:plasma membrane"/>
    <property type="evidence" value="ECO:0007669"/>
    <property type="project" value="TreeGrafter"/>
</dbReference>
<evidence type="ECO:0000313" key="3">
    <source>
        <dbReference type="EMBL" id="GMT17098.1"/>
    </source>
</evidence>
<dbReference type="Proteomes" id="UP001432322">
    <property type="component" value="Unassembled WGS sequence"/>
</dbReference>
<proteinExistence type="inferred from homology"/>
<comment type="similarity">
    <text evidence="1">Belongs to the peptidase M13 family.</text>
</comment>
<dbReference type="PANTHER" id="PTHR11733">
    <property type="entry name" value="ZINC METALLOPROTEASE FAMILY M13 NEPRILYSIN-RELATED"/>
    <property type="match status" value="1"/>
</dbReference>
<dbReference type="SUPFAM" id="SSF55486">
    <property type="entry name" value="Metalloproteases ('zincins'), catalytic domain"/>
    <property type="match status" value="1"/>
</dbReference>
<evidence type="ECO:0000313" key="4">
    <source>
        <dbReference type="Proteomes" id="UP001432322"/>
    </source>
</evidence>
<dbReference type="InterPro" id="IPR000718">
    <property type="entry name" value="Peptidase_M13"/>
</dbReference>